<evidence type="ECO:0000313" key="2">
    <source>
        <dbReference type="EMBL" id="CAB4047945.1"/>
    </source>
</evidence>
<dbReference type="GO" id="GO:0016646">
    <property type="term" value="F:oxidoreductase activity, acting on the CH-NH group of donors, NAD or NADP as acceptor"/>
    <property type="evidence" value="ECO:0007669"/>
    <property type="project" value="UniProtKB-ARBA"/>
</dbReference>
<dbReference type="SUPFAM" id="SSF50475">
    <property type="entry name" value="FMN-binding split barrel"/>
    <property type="match status" value="1"/>
</dbReference>
<evidence type="ECO:0000259" key="1">
    <source>
        <dbReference type="SMART" id="SM00903"/>
    </source>
</evidence>
<dbReference type="PANTHER" id="PTHR43812:SF2">
    <property type="entry name" value="FLAVIN REDUCTASE LIKE DOMAIN-CONTAINING PROTEIN"/>
    <property type="match status" value="1"/>
</dbReference>
<dbReference type="GeneID" id="27796587"/>
<dbReference type="PANTHER" id="PTHR43812">
    <property type="entry name" value="BLR2425 PROTEIN"/>
    <property type="match status" value="1"/>
</dbReference>
<dbReference type="SMART" id="SM00903">
    <property type="entry name" value="Flavin_Reduct"/>
    <property type="match status" value="1"/>
</dbReference>
<reference evidence="2 3" key="1">
    <citation type="submission" date="2020-04" db="EMBL/GenBank/DDBJ databases">
        <authorList>
            <person name="De Canck E."/>
        </authorList>
    </citation>
    <scope>NUCLEOTIDE SEQUENCE [LARGE SCALE GENOMIC DNA]</scope>
    <source>
        <strain evidence="2 3">LMG 9964</strain>
    </source>
</reference>
<name>A0A6J5K4M4_9BURK</name>
<feature type="domain" description="Flavin reductase like" evidence="1">
    <location>
        <begin position="25"/>
        <end position="176"/>
    </location>
</feature>
<organism evidence="2 3">
    <name type="scientific">Paraburkholderia phenoliruptrix</name>
    <dbReference type="NCBI Taxonomy" id="252970"/>
    <lineage>
        <taxon>Bacteria</taxon>
        <taxon>Pseudomonadati</taxon>
        <taxon>Pseudomonadota</taxon>
        <taxon>Betaproteobacteria</taxon>
        <taxon>Burkholderiales</taxon>
        <taxon>Burkholderiaceae</taxon>
        <taxon>Paraburkholderia</taxon>
    </lineage>
</organism>
<dbReference type="InterPro" id="IPR012349">
    <property type="entry name" value="Split_barrel_FMN-bd"/>
</dbReference>
<accession>A0A6J5K4M4</accession>
<sequence length="210" mass="23127">MKPDVYSYEPAKGHGLRHDPIPSILAPRPIGWISSCSADGRRNLAPYSFFNIFNYKPPIVAFSSVGWKDTVRNVTETGEFVVNLAVRRLAEHVNLTSKPVRSDVDEFAIAHLTPSPCSLVSGPRVQESPVSLECRVIKVEQLHTLSGEKLETWMVTGEVIAVHIQAELIRDGSFDTVGAQPILRGGGAADYFEINEKCLFKLERPGASAR</sequence>
<dbReference type="InterPro" id="IPR002563">
    <property type="entry name" value="Flavin_Rdtase-like_dom"/>
</dbReference>
<dbReference type="GO" id="GO:0010181">
    <property type="term" value="F:FMN binding"/>
    <property type="evidence" value="ECO:0007669"/>
    <property type="project" value="InterPro"/>
</dbReference>
<dbReference type="Proteomes" id="UP000494102">
    <property type="component" value="Unassembled WGS sequence"/>
</dbReference>
<dbReference type="EMBL" id="CADILN010000002">
    <property type="protein sequence ID" value="CAB4047945.1"/>
    <property type="molecule type" value="Genomic_DNA"/>
</dbReference>
<gene>
    <name evidence="2" type="ORF">LMG9964_01579</name>
</gene>
<dbReference type="Gene3D" id="2.30.110.10">
    <property type="entry name" value="Electron Transport, Fmn-binding Protein, Chain A"/>
    <property type="match status" value="1"/>
</dbReference>
<proteinExistence type="predicted"/>
<protein>
    <recommendedName>
        <fullName evidence="1">Flavin reductase like domain-containing protein</fullName>
    </recommendedName>
</protein>
<dbReference type="RefSeq" id="WP_015002350.1">
    <property type="nucleotide sequence ID" value="NZ_CADILN010000002.1"/>
</dbReference>
<evidence type="ECO:0000313" key="3">
    <source>
        <dbReference type="Proteomes" id="UP000494102"/>
    </source>
</evidence>
<dbReference type="Pfam" id="PF01613">
    <property type="entry name" value="Flavin_Reduct"/>
    <property type="match status" value="1"/>
</dbReference>
<dbReference type="AlphaFoldDB" id="A0A6J5K4M4"/>